<organism evidence="4 5">
    <name type="scientific">Astathelohania contejeani</name>
    <dbReference type="NCBI Taxonomy" id="164912"/>
    <lineage>
        <taxon>Eukaryota</taxon>
        <taxon>Fungi</taxon>
        <taxon>Fungi incertae sedis</taxon>
        <taxon>Microsporidia</taxon>
        <taxon>Astathelohaniidae</taxon>
        <taxon>Astathelohania</taxon>
    </lineage>
</organism>
<reference evidence="4 5" key="1">
    <citation type="submission" date="2019-01" db="EMBL/GenBank/DDBJ databases">
        <title>Genomes sequencing and comparative genomics of infectious freshwater microsporidia, Cucumispora dikerogammari and Thelohania contejeani.</title>
        <authorList>
            <person name="Cormier A."/>
            <person name="Giraud I."/>
            <person name="Wattier R."/>
            <person name="Teixeira M."/>
            <person name="Grandjean F."/>
            <person name="Rigaud T."/>
            <person name="Cordaux R."/>
        </authorList>
    </citation>
    <scope>NUCLEOTIDE SEQUENCE [LARGE SCALE GENOMIC DNA]</scope>
    <source>
        <strain evidence="4">T1</strain>
        <tissue evidence="4">Spores</tissue>
    </source>
</reference>
<dbReference type="Proteomes" id="UP001516464">
    <property type="component" value="Unassembled WGS sequence"/>
</dbReference>
<accession>A0ABQ7HZX9</accession>
<dbReference type="PROSITE" id="PS50021">
    <property type="entry name" value="CH"/>
    <property type="match status" value="2"/>
</dbReference>
<dbReference type="PROSITE" id="PS00019">
    <property type="entry name" value="ACTININ_1"/>
    <property type="match status" value="1"/>
</dbReference>
<sequence>MTQSNEEMNWKIVQTKTFTKWMNNQLTKKGYPPIENIFTDLSDGKVLAILIKILTGDILDLNKNTTKRIQKMENMQTIIKYIVERGVPLINIGNEDIVDGNEKLILGLIWTIILRFSISELVASDLSARDALLAWCRSVTEGYDNVNIKDFSKSWQDGLAFNAIIHHFRPELIGEYEKLSSKNKHENLQNAFDIAEEKLGINKLLDVEDIADVLRPDEKSVMTYVSQYYDKFIANSKSMAAKKRISDYIKSLNWSKNARNEYENRASEYISLADKTFRKDKEIEEKIIELYKLMNQKEILKNEMNYQFVYLNSLMGGINSIHEFYGMEKYTPPVNLGLSSLPRIRSTISENQIKSLDNLMDLIRNINEYGTIMDSIVGESSNVYQKCTPFDESMRELIEVIAKLESIAKRNSNASSSMEIEFKRLVEAIINIGDSKGTLLKTILKKKEEVDSILKRAQILYKSMEVNKKLSYENTKKCIDMLGFIPNINDSLLSSLMEGKEFINEKEFIDLVSKLYDLSFSIDVLKNDIETMCRETNNKLTGDMIGLSKEDIDSIANDLGEINISAIFK</sequence>
<dbReference type="InterPro" id="IPR036872">
    <property type="entry name" value="CH_dom_sf"/>
</dbReference>
<proteinExistence type="predicted"/>
<dbReference type="Gene3D" id="1.10.418.10">
    <property type="entry name" value="Calponin-like domain"/>
    <property type="match status" value="2"/>
</dbReference>
<feature type="domain" description="Calponin-homology (CH)" evidence="3">
    <location>
        <begin position="12"/>
        <end position="117"/>
    </location>
</feature>
<evidence type="ECO:0000256" key="2">
    <source>
        <dbReference type="ARBA" id="ARBA00023203"/>
    </source>
</evidence>
<evidence type="ECO:0000256" key="1">
    <source>
        <dbReference type="ARBA" id="ARBA00022737"/>
    </source>
</evidence>
<evidence type="ECO:0000313" key="5">
    <source>
        <dbReference type="Proteomes" id="UP001516464"/>
    </source>
</evidence>
<dbReference type="PANTHER" id="PTHR11915">
    <property type="entry name" value="SPECTRIN/FILAMIN RELATED CYTOSKELETAL PROTEIN"/>
    <property type="match status" value="1"/>
</dbReference>
<dbReference type="Pfam" id="PF00307">
    <property type="entry name" value="CH"/>
    <property type="match status" value="2"/>
</dbReference>
<protein>
    <submittedName>
        <fullName evidence="4">Alpha-actinin-like protein 1</fullName>
    </submittedName>
</protein>
<dbReference type="SMART" id="SM00033">
    <property type="entry name" value="CH"/>
    <property type="match status" value="2"/>
</dbReference>
<dbReference type="InterPro" id="IPR001589">
    <property type="entry name" value="Actinin_actin-bd_CS"/>
</dbReference>
<dbReference type="InterPro" id="IPR001715">
    <property type="entry name" value="CH_dom"/>
</dbReference>
<comment type="caution">
    <text evidence="4">The sequence shown here is derived from an EMBL/GenBank/DDBJ whole genome shotgun (WGS) entry which is preliminary data.</text>
</comment>
<keyword evidence="2" id="KW-0009">Actin-binding</keyword>
<name>A0ABQ7HZX9_9MICR</name>
<dbReference type="EMBL" id="SBIQ01000054">
    <property type="protein sequence ID" value="KAF7683765.1"/>
    <property type="molecule type" value="Genomic_DNA"/>
</dbReference>
<keyword evidence="5" id="KW-1185">Reference proteome</keyword>
<keyword evidence="1" id="KW-0677">Repeat</keyword>
<dbReference type="PROSITE" id="PS00020">
    <property type="entry name" value="ACTININ_2"/>
    <property type="match status" value="1"/>
</dbReference>
<gene>
    <name evidence="4" type="primary">ain1</name>
    <name evidence="4" type="ORF">TCON_1037</name>
</gene>
<evidence type="ECO:0000259" key="3">
    <source>
        <dbReference type="PROSITE" id="PS50021"/>
    </source>
</evidence>
<feature type="domain" description="Calponin-homology (CH)" evidence="3">
    <location>
        <begin position="126"/>
        <end position="233"/>
    </location>
</feature>
<evidence type="ECO:0000313" key="4">
    <source>
        <dbReference type="EMBL" id="KAF7683765.1"/>
    </source>
</evidence>
<dbReference type="SUPFAM" id="SSF47576">
    <property type="entry name" value="Calponin-homology domain, CH-domain"/>
    <property type="match status" value="1"/>
</dbReference>